<dbReference type="SMART" id="SM00226">
    <property type="entry name" value="LMWPc"/>
    <property type="match status" value="1"/>
</dbReference>
<dbReference type="EMBL" id="FP929003">
    <property type="protein sequence ID" value="CBK43385.1"/>
    <property type="molecule type" value="Genomic_DNA"/>
</dbReference>
<evidence type="ECO:0000313" key="4">
    <source>
        <dbReference type="Proteomes" id="UP000001660"/>
    </source>
</evidence>
<dbReference type="eggNOG" id="COG0394">
    <property type="taxonomic scope" value="Bacteria"/>
</dbReference>
<dbReference type="InterPro" id="IPR036196">
    <property type="entry name" value="Ptyr_pPase_sf"/>
</dbReference>
<dbReference type="GO" id="GO:0016491">
    <property type="term" value="F:oxidoreductase activity"/>
    <property type="evidence" value="ECO:0007669"/>
    <property type="project" value="UniProtKB-KW"/>
</dbReference>
<dbReference type="Pfam" id="PF01451">
    <property type="entry name" value="LMWPc"/>
    <property type="match status" value="1"/>
</dbReference>
<dbReference type="HOGENOM" id="CLU_071415_3_2_0"/>
<keyword evidence="1" id="KW-0059">Arsenical resistance</keyword>
<dbReference type="CDD" id="cd16345">
    <property type="entry name" value="LMWP_ArsC"/>
    <property type="match status" value="1"/>
</dbReference>
<organism evidence="3 4">
    <name type="scientific">Nitrospira defluvii</name>
    <dbReference type="NCBI Taxonomy" id="330214"/>
    <lineage>
        <taxon>Bacteria</taxon>
        <taxon>Pseudomonadati</taxon>
        <taxon>Nitrospirota</taxon>
        <taxon>Nitrospiria</taxon>
        <taxon>Nitrospirales</taxon>
        <taxon>Nitrospiraceae</taxon>
        <taxon>Nitrospira</taxon>
    </lineage>
</organism>
<dbReference type="EC" id="1.20.4.-" evidence="3"/>
<dbReference type="STRING" id="330214.NIDE3707"/>
<dbReference type="EC" id="3.1.3.48" evidence="3"/>
<dbReference type="Proteomes" id="UP000001660">
    <property type="component" value="Chromosome"/>
</dbReference>
<evidence type="ECO:0000256" key="1">
    <source>
        <dbReference type="ARBA" id="ARBA00022849"/>
    </source>
</evidence>
<dbReference type="KEGG" id="nde:NIDE3707"/>
<reference evidence="3 4" key="1">
    <citation type="journal article" date="2010" name="Proc. Natl. Acad. Sci. U.S.A.">
        <title>A Nitrospira metagenome illuminates the physiology and evolution of globally important nitrite-oxidizing bacteria.</title>
        <authorList>
            <person name="Lucker S."/>
            <person name="Wagner M."/>
            <person name="Maixner F."/>
            <person name="Pelletier E."/>
            <person name="Koch H."/>
            <person name="Vacherie B."/>
            <person name="Rattei T."/>
            <person name="Sinninghe Damste J."/>
            <person name="Spieck E."/>
            <person name="Le Paslier D."/>
            <person name="Daims H."/>
        </authorList>
    </citation>
    <scope>NUCLEOTIDE SEQUENCE [LARGE SCALE GENOMIC DNA]</scope>
</reference>
<dbReference type="PANTHER" id="PTHR43428:SF1">
    <property type="entry name" value="ARSENATE REDUCTASE"/>
    <property type="match status" value="1"/>
</dbReference>
<sequence>MKARVLFLCTGNSARSQMAEGWLRHLAGDRFEVFSAGTHPVGLNPVSVEAMAEVGIDISAHRSKSVSEFLTQPFEYVITVCDRAKESCPIWPGPTHLLHWSFDDPAEVTGAGERRASFRRVRDEIAAALRRFLTTTKA</sequence>
<dbReference type="AlphaFoldDB" id="D8P7N9"/>
<feature type="domain" description="Phosphotyrosine protein phosphatase I" evidence="2">
    <location>
        <begin position="3"/>
        <end position="135"/>
    </location>
</feature>
<keyword evidence="4" id="KW-1185">Reference proteome</keyword>
<dbReference type="SUPFAM" id="SSF52788">
    <property type="entry name" value="Phosphotyrosine protein phosphatases I"/>
    <property type="match status" value="1"/>
</dbReference>
<keyword evidence="3" id="KW-0378">Hydrolase</keyword>
<accession>D8P7N9</accession>
<dbReference type="GO" id="GO:0004725">
    <property type="term" value="F:protein tyrosine phosphatase activity"/>
    <property type="evidence" value="ECO:0007669"/>
    <property type="project" value="UniProtKB-EC"/>
</dbReference>
<keyword evidence="3" id="KW-0560">Oxidoreductase</keyword>
<evidence type="ECO:0000259" key="2">
    <source>
        <dbReference type="SMART" id="SM00226"/>
    </source>
</evidence>
<dbReference type="OrthoDB" id="9784339at2"/>
<dbReference type="GO" id="GO:0046685">
    <property type="term" value="P:response to arsenic-containing substance"/>
    <property type="evidence" value="ECO:0007669"/>
    <property type="project" value="UniProtKB-KW"/>
</dbReference>
<name>D8P7N9_9BACT</name>
<evidence type="ECO:0000313" key="3">
    <source>
        <dbReference type="EMBL" id="CBK43385.1"/>
    </source>
</evidence>
<dbReference type="InterPro" id="IPR023485">
    <property type="entry name" value="Ptyr_pPase"/>
</dbReference>
<gene>
    <name evidence="3" type="primary">arsC</name>
    <name evidence="3" type="ORF">NIDE3707</name>
</gene>
<dbReference type="PANTHER" id="PTHR43428">
    <property type="entry name" value="ARSENATE REDUCTASE"/>
    <property type="match status" value="1"/>
</dbReference>
<proteinExistence type="predicted"/>
<protein>
    <submittedName>
        <fullName evidence="3">Arsenate reductase</fullName>
        <ecNumber evidence="3">1.20.4.-</ecNumber>
        <ecNumber evidence="3">3.1.3.48</ecNumber>
    </submittedName>
</protein>
<dbReference type="Gene3D" id="3.40.50.2300">
    <property type="match status" value="1"/>
</dbReference>